<dbReference type="PANTHER" id="PTHR36566:SF1">
    <property type="entry name" value="PYRIDINIUM-3,5-BISTHIOCARBOXYLIC ACID MONONUCLEOTIDE NICKEL INSERTION PROTEIN"/>
    <property type="match status" value="1"/>
</dbReference>
<keyword evidence="5" id="KW-1185">Reference proteome</keyword>
<dbReference type="EC" id="4.99.1.12" evidence="2"/>
<dbReference type="GO" id="GO:0016151">
    <property type="term" value="F:nickel cation binding"/>
    <property type="evidence" value="ECO:0007669"/>
    <property type="project" value="UniProtKB-UniRule"/>
</dbReference>
<dbReference type="EMBL" id="FMYW01000011">
    <property type="protein sequence ID" value="SDC61610.1"/>
    <property type="molecule type" value="Genomic_DNA"/>
</dbReference>
<keyword evidence="1 2" id="KW-0533">Nickel</keyword>
<feature type="compositionally biased region" description="Basic and acidic residues" evidence="3">
    <location>
        <begin position="130"/>
        <end position="147"/>
    </location>
</feature>
<sequence>MKALYVEPFAGISGNMLLGALLDAGVPFAFLQEEFAKLHLGNYELVHKSVNKSGIQAQYFNVVLPEEQEHEHEHAHDGDHVHEHHHAHDHDDNHEHEHHHDHEHDHAWMHAHGIAHSHDHELVHEEEPCGCDHHHDHEHNHDQEHYHEHHTHHHHHEHRNLHDIEEILDHSDLPKEVIAKAKEVFLAIAKAEAKVHGSTVEEIHFHEVGAIDTIIDVVGNILALQYLGIEKVFTTPVNTGFGFVECAHGQMPVPAPATAELLQGIPNYRGTVEKEMTTPTGAALLKVLATPVKEVPNGFYGETIGYGAGTRDVEIPNVLRVTMGTWNETVGTGNSGSAVERLLMLECNLDDLNPEIMPYVLEKLLAAGALDAWLELVIMKKGRPAQTLKVLCSPEQRQVMEQIMFTQTTTLGVRAYYVERTALERRWKTVQTPWGEVRVKEGLLDGKVVNAVPEFEDCKKIAEANGVPLKAVETAALQE</sequence>
<dbReference type="Proteomes" id="UP000198943">
    <property type="component" value="Unassembled WGS sequence"/>
</dbReference>
<comment type="function">
    <text evidence="2">Involved in the biosynthesis of a nickel-pincer cofactor ((SCS)Ni(II) pincer complex). Binds Ni(2+), and functions in nickel delivery to pyridinium-3,5-bisthiocarboxylic acid mononucleotide (P2TMN), to form the mature cofactor. Is thus probably required for the activation of nickel-pincer cofactor-dependent enzymes.</text>
</comment>
<protein>
    <recommendedName>
        <fullName evidence="2">Pyridinium-3,5-bisthiocarboxylic acid mononucleotide nickel insertion protein</fullName>
        <shortName evidence="2">P2TMN nickel insertion protein</shortName>
        <ecNumber evidence="2">4.99.1.12</ecNumber>
    </recommendedName>
    <alternativeName>
        <fullName evidence="2">Nickel-pincer cofactor biosynthesis protein LarC</fullName>
    </alternativeName>
</protein>
<dbReference type="Gene3D" id="3.30.70.1380">
    <property type="entry name" value="Transcriptional regulatory protein pf0864 domain like"/>
    <property type="match status" value="1"/>
</dbReference>
<evidence type="ECO:0000313" key="5">
    <source>
        <dbReference type="Proteomes" id="UP000198943"/>
    </source>
</evidence>
<feature type="region of interest" description="Disordered" evidence="3">
    <location>
        <begin position="130"/>
        <end position="158"/>
    </location>
</feature>
<comment type="similarity">
    <text evidence="2">Belongs to the LarC family.</text>
</comment>
<evidence type="ECO:0000256" key="2">
    <source>
        <dbReference type="HAMAP-Rule" id="MF_01074"/>
    </source>
</evidence>
<feature type="region of interest" description="Disordered" evidence="3">
    <location>
        <begin position="68"/>
        <end position="104"/>
    </location>
</feature>
<evidence type="ECO:0000256" key="3">
    <source>
        <dbReference type="SAM" id="MobiDB-lite"/>
    </source>
</evidence>
<comment type="catalytic activity">
    <reaction evidence="2">
        <text>Ni(II)-pyridinium-3,5-bisthiocarboxylate mononucleotide = pyridinium-3,5-bisthiocarboxylate mononucleotide + Ni(2+)</text>
        <dbReference type="Rhea" id="RHEA:54784"/>
        <dbReference type="ChEBI" id="CHEBI:49786"/>
        <dbReference type="ChEBI" id="CHEBI:137372"/>
        <dbReference type="ChEBI" id="CHEBI:137373"/>
        <dbReference type="EC" id="4.99.1.12"/>
    </reaction>
</comment>
<dbReference type="InterPro" id="IPR002822">
    <property type="entry name" value="Ni_insertion"/>
</dbReference>
<dbReference type="AlphaFoldDB" id="A0A1G6N1B3"/>
<dbReference type="GO" id="GO:0016829">
    <property type="term" value="F:lyase activity"/>
    <property type="evidence" value="ECO:0007669"/>
    <property type="project" value="UniProtKB-UniRule"/>
</dbReference>
<name>A0A1G6N1B3_9FIRM</name>
<accession>A0A1G6N1B3</accession>
<feature type="compositionally biased region" description="Basic residues" evidence="3">
    <location>
        <begin position="148"/>
        <end position="158"/>
    </location>
</feature>
<dbReference type="RefSeq" id="WP_093730796.1">
    <property type="nucleotide sequence ID" value="NZ_FMYW01000011.1"/>
</dbReference>
<dbReference type="Pfam" id="PF01969">
    <property type="entry name" value="Ni_insertion"/>
    <property type="match status" value="1"/>
</dbReference>
<gene>
    <name evidence="2" type="primary">larC</name>
    <name evidence="4" type="ORF">SAMN04487864_11181</name>
</gene>
<proteinExistence type="inferred from homology"/>
<dbReference type="HAMAP" id="MF_01074">
    <property type="entry name" value="LarC"/>
    <property type="match status" value="1"/>
</dbReference>
<dbReference type="NCBIfam" id="TIGR00299">
    <property type="entry name" value="nickel pincer cofactor biosynthesis protein LarC"/>
    <property type="match status" value="1"/>
</dbReference>
<reference evidence="5" key="1">
    <citation type="submission" date="2016-10" db="EMBL/GenBank/DDBJ databases">
        <authorList>
            <person name="Varghese N."/>
            <person name="Submissions S."/>
        </authorList>
    </citation>
    <scope>NUCLEOTIDE SEQUENCE [LARGE SCALE GENOMIC DNA]</scope>
    <source>
        <strain evidence="5">DSM 11005</strain>
    </source>
</reference>
<evidence type="ECO:0000313" key="4">
    <source>
        <dbReference type="EMBL" id="SDC61610.1"/>
    </source>
</evidence>
<organism evidence="4 5">
    <name type="scientific">Succiniclasticum ruminis</name>
    <dbReference type="NCBI Taxonomy" id="40841"/>
    <lineage>
        <taxon>Bacteria</taxon>
        <taxon>Bacillati</taxon>
        <taxon>Bacillota</taxon>
        <taxon>Negativicutes</taxon>
        <taxon>Acidaminococcales</taxon>
        <taxon>Acidaminococcaceae</taxon>
        <taxon>Succiniclasticum</taxon>
    </lineage>
</organism>
<keyword evidence="2" id="KW-0456">Lyase</keyword>
<dbReference type="GO" id="GO:0051604">
    <property type="term" value="P:protein maturation"/>
    <property type="evidence" value="ECO:0007669"/>
    <property type="project" value="UniProtKB-UniRule"/>
</dbReference>
<dbReference type="Gene3D" id="3.10.20.300">
    <property type="entry name" value="mk0293 like domain"/>
    <property type="match status" value="1"/>
</dbReference>
<evidence type="ECO:0000256" key="1">
    <source>
        <dbReference type="ARBA" id="ARBA00022596"/>
    </source>
</evidence>
<dbReference type="OrthoDB" id="9765625at2"/>
<dbReference type="PANTHER" id="PTHR36566">
    <property type="entry name" value="NICKEL INSERTION PROTEIN-RELATED"/>
    <property type="match status" value="1"/>
</dbReference>